<gene>
    <name evidence="1" type="ORF">EV659_108140</name>
</gene>
<sequence>MDETDRQAVDAQGGSAPPLGLFTTAKAFQGAEGTHQTLALKSWAALGLPVALIGDDAGTADAAAAFGFTHIPLGRPGRPRLDHLFAEAAAALATPALCYANADIALHPTAAAPLRRLAREAARRPLLGVARRRNLPFPRRLAAGADGVDVTRLIEDLDARYGTWGGATSIDLVLFSAGLFDAMPALEVGRIGWDHWALWAARDQGAWVVDASHRMALYHPIHEYGAGGGGFDAYWSDAGAVRNTDLVAGRRLTLDEAATHFLLGDACVAVGEAPAEAAEALTPDPDRVVAGGLKALADLGAEWAAADAAAAETLRRPLVDLARFLVMTAGGFVPFSDPRDVARLGAPERLAALRALAPAKAAEQLEDALAADLLAVLGRHRAAGRPLLIHGSGAYGRRALALLKRSGLDVAGFVTPAAYRGAPSLDGLPVHEAEALQAAGPETGLHGDTAPAILVASSAAARVIETYRAAGFAVGDRVLV</sequence>
<accession>A0A4R2PCX0</accession>
<dbReference type="RefSeq" id="WP_132708967.1">
    <property type="nucleotide sequence ID" value="NZ_JACIGF010000008.1"/>
</dbReference>
<reference evidence="1 2" key="1">
    <citation type="submission" date="2019-03" db="EMBL/GenBank/DDBJ databases">
        <title>Genomic Encyclopedia of Type Strains, Phase IV (KMG-IV): sequencing the most valuable type-strain genomes for metagenomic binning, comparative biology and taxonomic classification.</title>
        <authorList>
            <person name="Goeker M."/>
        </authorList>
    </citation>
    <scope>NUCLEOTIDE SEQUENCE [LARGE SCALE GENOMIC DNA]</scope>
    <source>
        <strain evidence="1 2">DSM 2132</strain>
    </source>
</reference>
<dbReference type="OrthoDB" id="240268at2"/>
<dbReference type="Proteomes" id="UP000295399">
    <property type="component" value="Unassembled WGS sequence"/>
</dbReference>
<dbReference type="AlphaFoldDB" id="A0A4R2PCX0"/>
<dbReference type="InParanoid" id="A0A4R2PCX0"/>
<comment type="caution">
    <text evidence="1">The sequence shown here is derived from an EMBL/GenBank/DDBJ whole genome shotgun (WGS) entry which is preliminary data.</text>
</comment>
<dbReference type="EMBL" id="SLXO01000008">
    <property type="protein sequence ID" value="TCP33040.1"/>
    <property type="molecule type" value="Genomic_DNA"/>
</dbReference>
<name>A0A4R2PCX0_RHOSA</name>
<protein>
    <submittedName>
        <fullName evidence="1">Uncharacterized protein</fullName>
    </submittedName>
</protein>
<organism evidence="1 2">
    <name type="scientific">Rhodothalassium salexigens DSM 2132</name>
    <dbReference type="NCBI Taxonomy" id="1188247"/>
    <lineage>
        <taxon>Bacteria</taxon>
        <taxon>Pseudomonadati</taxon>
        <taxon>Pseudomonadota</taxon>
        <taxon>Alphaproteobacteria</taxon>
        <taxon>Rhodothalassiales</taxon>
        <taxon>Rhodothalassiaceae</taxon>
        <taxon>Rhodothalassium</taxon>
    </lineage>
</organism>
<evidence type="ECO:0000313" key="2">
    <source>
        <dbReference type="Proteomes" id="UP000295399"/>
    </source>
</evidence>
<evidence type="ECO:0000313" key="1">
    <source>
        <dbReference type="EMBL" id="TCP33040.1"/>
    </source>
</evidence>
<proteinExistence type="predicted"/>
<keyword evidence="2" id="KW-1185">Reference proteome</keyword>